<dbReference type="KEGG" id="daq:DAQ1742_03969"/>
<dbReference type="RefSeq" id="WP_035344432.1">
    <property type="nucleotide sequence ID" value="NZ_LT615367.1"/>
</dbReference>
<dbReference type="Gene3D" id="3.90.1340.10">
    <property type="entry name" value="Phage tail collar domain"/>
    <property type="match status" value="1"/>
</dbReference>
<dbReference type="Pfam" id="PF07484">
    <property type="entry name" value="Collar"/>
    <property type="match status" value="1"/>
</dbReference>
<keyword evidence="4" id="KW-1185">Reference proteome</keyword>
<dbReference type="EMBL" id="LT615367">
    <property type="protein sequence ID" value="SLM64747.1"/>
    <property type="molecule type" value="Genomic_DNA"/>
</dbReference>
<accession>A0A375AFI5</accession>
<evidence type="ECO:0000256" key="1">
    <source>
        <dbReference type="SAM" id="SignalP"/>
    </source>
</evidence>
<dbReference type="SUPFAM" id="SSF88874">
    <property type="entry name" value="Receptor-binding domain of short tail fibre protein gp12"/>
    <property type="match status" value="1"/>
</dbReference>
<evidence type="ECO:0000259" key="2">
    <source>
        <dbReference type="Pfam" id="PF07484"/>
    </source>
</evidence>
<dbReference type="PROSITE" id="PS51257">
    <property type="entry name" value="PROKAR_LIPOPROTEIN"/>
    <property type="match status" value="1"/>
</dbReference>
<sequence>MKRVQRLFVKSVLAGALGFAMLPTSVMACAAEPYVGSVCYMVTSYCPDGYLRANGQLVPINQYQALYALVGYTWGGSQAQGTFGLPDLRSRVVAGTGQGPGLSNVALGQTYGAENVALTANNVAPHIHPATLSPNSSLTGTASVAIPVVTGAATTNVPGNTVSLAGTSPSFDLSPIGGTDSPAKIYSNAATNATLKPFGVPFSLGTLSGVTINANTGGTPFSVRNPSVGLTACIAVQGIFPMNPN</sequence>
<dbReference type="InterPro" id="IPR037053">
    <property type="entry name" value="Phage_tail_collar_dom_sf"/>
</dbReference>
<gene>
    <name evidence="3" type="ORF">DAQ1742_03969</name>
</gene>
<feature type="signal peptide" evidence="1">
    <location>
        <begin position="1"/>
        <end position="30"/>
    </location>
</feature>
<keyword evidence="1" id="KW-0732">Signal</keyword>
<feature type="chain" id="PRO_5017070077" evidence="1">
    <location>
        <begin position="31"/>
        <end position="245"/>
    </location>
</feature>
<reference evidence="3 4" key="1">
    <citation type="submission" date="2016-09" db="EMBL/GenBank/DDBJ databases">
        <authorList>
            <person name="Reverchon S."/>
            <person name="Nasser W."/>
            <person name="Leonard S."/>
            <person name="Brochier C."/>
            <person name="Duprey A."/>
        </authorList>
    </citation>
    <scope>NUCLEOTIDE SEQUENCE [LARGE SCALE GENOMIC DNA]</scope>
    <source>
        <strain evidence="3 4">174/2</strain>
    </source>
</reference>
<organism evidence="3 4">
    <name type="scientific">Dickeya aquatica</name>
    <dbReference type="NCBI Taxonomy" id="1401087"/>
    <lineage>
        <taxon>Bacteria</taxon>
        <taxon>Pseudomonadati</taxon>
        <taxon>Pseudomonadota</taxon>
        <taxon>Gammaproteobacteria</taxon>
        <taxon>Enterobacterales</taxon>
        <taxon>Pectobacteriaceae</taxon>
        <taxon>Dickeya</taxon>
    </lineage>
</organism>
<protein>
    <submittedName>
        <fullName evidence="3">Microcystin dependent protein</fullName>
    </submittedName>
</protein>
<feature type="domain" description="Phage tail collar" evidence="2">
    <location>
        <begin position="36"/>
        <end position="93"/>
    </location>
</feature>
<proteinExistence type="predicted"/>
<name>A0A375AFI5_9GAMM</name>
<dbReference type="Proteomes" id="UP000294820">
    <property type="component" value="Chromosome 1"/>
</dbReference>
<evidence type="ECO:0000313" key="4">
    <source>
        <dbReference type="Proteomes" id="UP000294820"/>
    </source>
</evidence>
<evidence type="ECO:0000313" key="3">
    <source>
        <dbReference type="EMBL" id="SLM64747.1"/>
    </source>
</evidence>
<dbReference type="AlphaFoldDB" id="A0A375AFI5"/>
<dbReference type="InterPro" id="IPR011083">
    <property type="entry name" value="Phage_tail_collar_dom"/>
</dbReference>